<dbReference type="InterPro" id="IPR005814">
    <property type="entry name" value="Aminotrans_3"/>
</dbReference>
<dbReference type="SUPFAM" id="SSF53383">
    <property type="entry name" value="PLP-dependent transferases"/>
    <property type="match status" value="1"/>
</dbReference>
<protein>
    <submittedName>
        <fullName evidence="5">Aminotransferase class III-fold pyridoxal phosphate-dependent enzyme</fullName>
    </submittedName>
</protein>
<dbReference type="Pfam" id="PF00202">
    <property type="entry name" value="Aminotran_3"/>
    <property type="match status" value="1"/>
</dbReference>
<dbReference type="PANTHER" id="PTHR45688">
    <property type="match status" value="1"/>
</dbReference>
<dbReference type="EMBL" id="CP053985">
    <property type="protein sequence ID" value="QKH34481.1"/>
    <property type="molecule type" value="Genomic_DNA"/>
</dbReference>
<keyword evidence="6" id="KW-1185">Reference proteome</keyword>
<dbReference type="InterPro" id="IPR015424">
    <property type="entry name" value="PyrdxlP-dep_Trfase"/>
</dbReference>
<keyword evidence="3 4" id="KW-0663">Pyridoxal phosphate</keyword>
<dbReference type="Gene3D" id="3.90.1150.10">
    <property type="entry name" value="Aspartate Aminotransferase, domain 1"/>
    <property type="match status" value="1"/>
</dbReference>
<evidence type="ECO:0000256" key="1">
    <source>
        <dbReference type="ARBA" id="ARBA00001933"/>
    </source>
</evidence>
<evidence type="ECO:0000256" key="3">
    <source>
        <dbReference type="ARBA" id="ARBA00022898"/>
    </source>
</evidence>
<dbReference type="PROSITE" id="PS00600">
    <property type="entry name" value="AA_TRANSFER_CLASS_3"/>
    <property type="match status" value="1"/>
</dbReference>
<dbReference type="InterPro" id="IPR049704">
    <property type="entry name" value="Aminotrans_3_PPA_site"/>
</dbReference>
<dbReference type="KEGG" id="apes:FOC84_05740"/>
<dbReference type="InterPro" id="IPR015422">
    <property type="entry name" value="PyrdxlP-dep_Trfase_small"/>
</dbReference>
<proteinExistence type="inferred from homology"/>
<dbReference type="RefSeq" id="WP_173143575.1">
    <property type="nucleotide sequence ID" value="NZ_CP053985.1"/>
</dbReference>
<keyword evidence="5" id="KW-0032">Aminotransferase</keyword>
<name>A0A7D4I638_9BURK</name>
<comment type="similarity">
    <text evidence="2 4">Belongs to the class-III pyridoxal-phosphate-dependent aminotransferase family.</text>
</comment>
<evidence type="ECO:0000256" key="2">
    <source>
        <dbReference type="ARBA" id="ARBA00008954"/>
    </source>
</evidence>
<gene>
    <name evidence="5" type="ORF">FOC84_05740</name>
</gene>
<dbReference type="AlphaFoldDB" id="A0A7D4I638"/>
<dbReference type="GO" id="GO:0008483">
    <property type="term" value="F:transaminase activity"/>
    <property type="evidence" value="ECO:0007669"/>
    <property type="project" value="UniProtKB-KW"/>
</dbReference>
<dbReference type="Proteomes" id="UP000500970">
    <property type="component" value="Chromosome"/>
</dbReference>
<sequence length="430" mass="45588">MSQDLPASPPASGDLLARRRRALGAAYRLFYDEPVHPVRGEDVWLEDAQGKRYLDAYNNVPVVGHAHPAVVEALARQAAVLNTHTRYLHEGVVEYAERLLALFPAGLDNAMFTCTGSEANDLALRVAIEATGRTGFIVTRNAYHGVTRSLADMSPSLRPVASHVRTVPPPDSYRGDPALAASRFAEAVQAAADELAQAGTPAAALMVDTVFASDGIHTESNQALALAAAAIRQRGGLFIADEVQGGLARTGRTWWAFQRDGVLPDMVSLGKPMGNGHPIGALVLRSDLVEEFGRKCRYFNTFGGNTVSAAVGLAVLDALQAMDAPNRVAEVGAYLEAGLRRLAAAHPIIGDVRGRGLYWGVELVNARRPAEPAPAVAAALVNGLRHAGVLIGASGPQANVLKIRPPLTFQKAHADLLLQALEQQCAAARP</sequence>
<keyword evidence="5" id="KW-0808">Transferase</keyword>
<evidence type="ECO:0000313" key="5">
    <source>
        <dbReference type="EMBL" id="QKH34481.1"/>
    </source>
</evidence>
<dbReference type="Gene3D" id="3.40.640.10">
    <property type="entry name" value="Type I PLP-dependent aspartate aminotransferase-like (Major domain)"/>
    <property type="match status" value="1"/>
</dbReference>
<dbReference type="InterPro" id="IPR015421">
    <property type="entry name" value="PyrdxlP-dep_Trfase_major"/>
</dbReference>
<dbReference type="GO" id="GO:0030170">
    <property type="term" value="F:pyridoxal phosphate binding"/>
    <property type="evidence" value="ECO:0007669"/>
    <property type="project" value="InterPro"/>
</dbReference>
<reference evidence="5 6" key="1">
    <citation type="submission" date="2020-05" db="EMBL/GenBank/DDBJ databases">
        <title>FDA dAtabase for Regulatory Grade micrObial Sequences (FDA-ARGOS): Supporting development and validation of Infectious Disease Dx tests.</title>
        <authorList>
            <person name="Sproer C."/>
            <person name="Gronow S."/>
            <person name="Severitt S."/>
            <person name="Schroder I."/>
            <person name="Tallon L."/>
            <person name="Sadzewicz L."/>
            <person name="Zhao X."/>
            <person name="Vavikolanu K."/>
            <person name="Mehta A."/>
            <person name="Aluvathingal J."/>
            <person name="Nadendla S."/>
            <person name="Myers T."/>
            <person name="Yan Y."/>
            <person name="Sichtig H."/>
        </authorList>
    </citation>
    <scope>NUCLEOTIDE SEQUENCE [LARGE SCALE GENOMIC DNA]</scope>
    <source>
        <strain evidence="5 6">FDAARGOS_790</strain>
    </source>
</reference>
<dbReference type="PIRSF" id="PIRSF000521">
    <property type="entry name" value="Transaminase_4ab_Lys_Orn"/>
    <property type="match status" value="1"/>
</dbReference>
<organism evidence="5 6">
    <name type="scientific">Achromobacter pestifer</name>
    <dbReference type="NCBI Taxonomy" id="1353889"/>
    <lineage>
        <taxon>Bacteria</taxon>
        <taxon>Pseudomonadati</taxon>
        <taxon>Pseudomonadota</taxon>
        <taxon>Betaproteobacteria</taxon>
        <taxon>Burkholderiales</taxon>
        <taxon>Alcaligenaceae</taxon>
        <taxon>Achromobacter</taxon>
    </lineage>
</organism>
<evidence type="ECO:0000313" key="6">
    <source>
        <dbReference type="Proteomes" id="UP000500970"/>
    </source>
</evidence>
<dbReference type="CDD" id="cd00610">
    <property type="entry name" value="OAT_like"/>
    <property type="match status" value="1"/>
</dbReference>
<evidence type="ECO:0000256" key="4">
    <source>
        <dbReference type="RuleBase" id="RU003560"/>
    </source>
</evidence>
<dbReference type="PANTHER" id="PTHR45688:SF13">
    <property type="entry name" value="ALANINE--GLYOXYLATE AMINOTRANSFERASE 2-LIKE"/>
    <property type="match status" value="1"/>
</dbReference>
<accession>A0A7D4I638</accession>
<comment type="cofactor">
    <cofactor evidence="1">
        <name>pyridoxal 5'-phosphate</name>
        <dbReference type="ChEBI" id="CHEBI:597326"/>
    </cofactor>
</comment>